<reference evidence="2" key="2">
    <citation type="submission" date="2022-01" db="EMBL/GenBank/DDBJ databases">
        <title>Collection of gut derived symbiotic bacterial strains cultured from healthy donors.</title>
        <authorList>
            <person name="Lin H."/>
            <person name="Kohout C."/>
            <person name="Waligurski E."/>
            <person name="Pamer E.G."/>
        </authorList>
    </citation>
    <scope>NUCLEOTIDE SEQUENCE</scope>
    <source>
        <strain evidence="2">DFI.1.149</strain>
    </source>
</reference>
<evidence type="ECO:0000313" key="2">
    <source>
        <dbReference type="EMBL" id="MCG4961747.1"/>
    </source>
</evidence>
<dbReference type="SUPFAM" id="SSF54631">
    <property type="entry name" value="CBS-domain pair"/>
    <property type="match status" value="1"/>
</dbReference>
<dbReference type="Proteomes" id="UP001212263">
    <property type="component" value="Unassembled WGS sequence"/>
</dbReference>
<dbReference type="InterPro" id="IPR000644">
    <property type="entry name" value="CBS_dom"/>
</dbReference>
<dbReference type="EMBL" id="JAKNDN010000044">
    <property type="protein sequence ID" value="MCG4961747.1"/>
    <property type="molecule type" value="Genomic_DNA"/>
</dbReference>
<dbReference type="Proteomes" id="UP000284434">
    <property type="component" value="Unassembled WGS sequence"/>
</dbReference>
<protein>
    <submittedName>
        <fullName evidence="5">CBS domain-containing protein</fullName>
    </submittedName>
</protein>
<dbReference type="OMA" id="TFRRYNY"/>
<dbReference type="EMBL" id="QRYC01000015">
    <property type="protein sequence ID" value="RGU55694.1"/>
    <property type="molecule type" value="Genomic_DNA"/>
</dbReference>
<evidence type="ECO:0000313" key="4">
    <source>
        <dbReference type="EMBL" id="RGU55694.1"/>
    </source>
</evidence>
<gene>
    <name evidence="5" type="ORF">DWW24_01255</name>
    <name evidence="4" type="ORF">DWW57_11410</name>
    <name evidence="6" type="ORF">DXA53_06380</name>
    <name evidence="2" type="ORF">L0P03_18165</name>
    <name evidence="3" type="ORF">PN645_10915</name>
</gene>
<reference evidence="3" key="3">
    <citation type="submission" date="2023-01" db="EMBL/GenBank/DDBJ databases">
        <title>Human gut microbiome strain richness.</title>
        <authorList>
            <person name="Chen-Liaw A."/>
        </authorList>
    </citation>
    <scope>NUCLEOTIDE SEQUENCE</scope>
    <source>
        <strain evidence="3">RTP21484st1_B7_RTP21484_190118</strain>
    </source>
</reference>
<accession>A0A1Y3Y3R0</accession>
<evidence type="ECO:0000313" key="5">
    <source>
        <dbReference type="EMBL" id="RGV30329.1"/>
    </source>
</evidence>
<evidence type="ECO:0000313" key="6">
    <source>
        <dbReference type="EMBL" id="RGY07731.1"/>
    </source>
</evidence>
<dbReference type="GeneID" id="61275390"/>
<dbReference type="Pfam" id="PF00571">
    <property type="entry name" value="CBS"/>
    <property type="match status" value="1"/>
</dbReference>
<dbReference type="EMBL" id="QSCO01000007">
    <property type="protein sequence ID" value="RGY07731.1"/>
    <property type="molecule type" value="Genomic_DNA"/>
</dbReference>
<name>A0A1Y3Y3R0_9BACT</name>
<feature type="domain" description="CBS" evidence="1">
    <location>
        <begin position="74"/>
        <end position="117"/>
    </location>
</feature>
<organism evidence="5 7">
    <name type="scientific">Odoribacter splanchnicus</name>
    <dbReference type="NCBI Taxonomy" id="28118"/>
    <lineage>
        <taxon>Bacteria</taxon>
        <taxon>Pseudomonadati</taxon>
        <taxon>Bacteroidota</taxon>
        <taxon>Bacteroidia</taxon>
        <taxon>Bacteroidales</taxon>
        <taxon>Odoribacteraceae</taxon>
        <taxon>Odoribacter</taxon>
    </lineage>
</organism>
<sequence length="221" mass="25108">MIASELISNVVPVLKPEDTCLQALNWMELFRVSHLPMEQGKMYLGLVDDEMIYAHGDLNDRLDVLQIPVEGTFVYENYHIYDVICLAAGSLLSVVPVLDRKNNFVGSITLTDILRHLDTLLCVDQPGGILVLEVNRIDYSLAEVAQIVEYNEARVLSCYVSGNRDSQQLQITLKINTLNVDPILDTFIRYGYTVKNSFVTGEEEQDSLRERYGLLMKYLEL</sequence>
<proteinExistence type="predicted"/>
<reference evidence="7 8" key="1">
    <citation type="submission" date="2018-08" db="EMBL/GenBank/DDBJ databases">
        <title>A genome reference for cultivated species of the human gut microbiota.</title>
        <authorList>
            <person name="Zou Y."/>
            <person name="Xue W."/>
            <person name="Luo G."/>
        </authorList>
    </citation>
    <scope>NUCLEOTIDE SEQUENCE [LARGE SCALE GENOMIC DNA]</scope>
    <source>
        <strain evidence="5 7">AF14-6AC</strain>
        <strain evidence="4 8">AF16-14</strain>
        <strain evidence="6 9">OF03-11</strain>
    </source>
</reference>
<dbReference type="Proteomes" id="UP000284243">
    <property type="component" value="Unassembled WGS sequence"/>
</dbReference>
<dbReference type="AlphaFoldDB" id="A0A1Y3Y3R0"/>
<dbReference type="Proteomes" id="UP000283426">
    <property type="component" value="Unassembled WGS sequence"/>
</dbReference>
<evidence type="ECO:0000313" key="3">
    <source>
        <dbReference type="EMBL" id="MDB9223516.1"/>
    </source>
</evidence>
<dbReference type="Proteomes" id="UP001199750">
    <property type="component" value="Unassembled WGS sequence"/>
</dbReference>
<dbReference type="Gene3D" id="3.10.580.10">
    <property type="entry name" value="CBS-domain"/>
    <property type="match status" value="1"/>
</dbReference>
<comment type="caution">
    <text evidence="5">The sequence shown here is derived from an EMBL/GenBank/DDBJ whole genome shotgun (WGS) entry which is preliminary data.</text>
</comment>
<evidence type="ECO:0000313" key="8">
    <source>
        <dbReference type="Proteomes" id="UP000284243"/>
    </source>
</evidence>
<evidence type="ECO:0000313" key="9">
    <source>
        <dbReference type="Proteomes" id="UP000284434"/>
    </source>
</evidence>
<evidence type="ECO:0000313" key="7">
    <source>
        <dbReference type="Proteomes" id="UP000283426"/>
    </source>
</evidence>
<dbReference type="EMBL" id="QRYW01000002">
    <property type="protein sequence ID" value="RGV30329.1"/>
    <property type="molecule type" value="Genomic_DNA"/>
</dbReference>
<dbReference type="EMBL" id="JAQMRD010000013">
    <property type="protein sequence ID" value="MDB9223516.1"/>
    <property type="molecule type" value="Genomic_DNA"/>
</dbReference>
<evidence type="ECO:0000259" key="1">
    <source>
        <dbReference type="Pfam" id="PF00571"/>
    </source>
</evidence>
<dbReference type="RefSeq" id="WP_013612348.1">
    <property type="nucleotide sequence ID" value="NZ_BAABYK010000001.1"/>
</dbReference>
<dbReference type="InterPro" id="IPR046342">
    <property type="entry name" value="CBS_dom_sf"/>
</dbReference>